<dbReference type="GO" id="GO:0015086">
    <property type="term" value="F:cadmium ion transmembrane transporter activity"/>
    <property type="evidence" value="ECO:0007669"/>
    <property type="project" value="TreeGrafter"/>
</dbReference>
<keyword evidence="8" id="KW-1185">Reference proteome</keyword>
<feature type="transmembrane region" description="Helical" evidence="6">
    <location>
        <begin position="283"/>
        <end position="308"/>
    </location>
</feature>
<feature type="transmembrane region" description="Helical" evidence="6">
    <location>
        <begin position="215"/>
        <end position="234"/>
    </location>
</feature>
<evidence type="ECO:0000256" key="3">
    <source>
        <dbReference type="ARBA" id="ARBA00022989"/>
    </source>
</evidence>
<evidence type="ECO:0000313" key="8">
    <source>
        <dbReference type="Proteomes" id="UP000569329"/>
    </source>
</evidence>
<feature type="transmembrane region" description="Helical" evidence="6">
    <location>
        <begin position="436"/>
        <end position="459"/>
    </location>
</feature>
<dbReference type="InterPro" id="IPR001046">
    <property type="entry name" value="NRAMP_fam"/>
</dbReference>
<evidence type="ECO:0000256" key="5">
    <source>
        <dbReference type="SAM" id="MobiDB-lite"/>
    </source>
</evidence>
<dbReference type="GO" id="GO:0005886">
    <property type="term" value="C:plasma membrane"/>
    <property type="evidence" value="ECO:0007669"/>
    <property type="project" value="TreeGrafter"/>
</dbReference>
<dbReference type="Pfam" id="PF01566">
    <property type="entry name" value="Nramp"/>
    <property type="match status" value="1"/>
</dbReference>
<feature type="transmembrane region" description="Helical" evidence="6">
    <location>
        <begin position="50"/>
        <end position="74"/>
    </location>
</feature>
<dbReference type="EMBL" id="JACGWZ010000002">
    <property type="protein sequence ID" value="MBA8824324.1"/>
    <property type="molecule type" value="Genomic_DNA"/>
</dbReference>
<evidence type="ECO:0000256" key="2">
    <source>
        <dbReference type="ARBA" id="ARBA00022692"/>
    </source>
</evidence>
<feature type="transmembrane region" description="Helical" evidence="6">
    <location>
        <begin position="328"/>
        <end position="349"/>
    </location>
</feature>
<keyword evidence="4 6" id="KW-0472">Membrane</keyword>
<sequence>MSTDTEAAPQDPYVLREADTKDPPTGWRGSLRFLGPGLILSASIVGSGELIATTALGAEAGFVLLWLVIVSTLLKVAVQVELGRWAIVTGQPALEGYDKVPPRLGRLGWVSVMWMLMALIKVLQVGGVVGGLAAALSILFPVGSGPLELPSLAIWTTVVVVGAIVSLYSNKYSLIERGAVGLTVLFVLITCAIAFGLPFTGVGYGLDDLATGMRLSLPAGAVGAAVAMFGLTGVTSDEITYYTYWCIEKGYARWVGPNDGSAEWKHRARGWIRVMYKDAMVSWVVYTVGTMAFFVMGASVLHPAGLVPEGNTMITTLSRIYTDTLGEWASGVFLVGAVAVLGSTLWAALPGWARVATNAVSLCGVFDWRNTAQRQKWMRVFTVLFPTAWGGAYLFFAAPVFMVQTGGFIGGLFLIAVTVATWYLRRTEVDEELRGGTWFTAALAVSSLLIVALGIYTAISALGGAL</sequence>
<keyword evidence="2 6" id="KW-0812">Transmembrane</keyword>
<dbReference type="PANTHER" id="PTHR11706:SF3">
    <property type="entry name" value="METAL ION TRANSPORT PROTEIN"/>
    <property type="match status" value="1"/>
</dbReference>
<evidence type="ECO:0000256" key="6">
    <source>
        <dbReference type="SAM" id="Phobius"/>
    </source>
</evidence>
<feature type="region of interest" description="Disordered" evidence="5">
    <location>
        <begin position="1"/>
        <end position="22"/>
    </location>
</feature>
<organism evidence="7 8">
    <name type="scientific">Halosaccharopolyspora lacisalsi</name>
    <dbReference type="NCBI Taxonomy" id="1000566"/>
    <lineage>
        <taxon>Bacteria</taxon>
        <taxon>Bacillati</taxon>
        <taxon>Actinomycetota</taxon>
        <taxon>Actinomycetes</taxon>
        <taxon>Pseudonocardiales</taxon>
        <taxon>Pseudonocardiaceae</taxon>
        <taxon>Halosaccharopolyspora</taxon>
    </lineage>
</organism>
<keyword evidence="3 6" id="KW-1133">Transmembrane helix</keyword>
<evidence type="ECO:0000313" key="7">
    <source>
        <dbReference type="EMBL" id="MBA8824324.1"/>
    </source>
</evidence>
<dbReference type="NCBIfam" id="NF037982">
    <property type="entry name" value="Nramp_1"/>
    <property type="match status" value="1"/>
</dbReference>
<protein>
    <submittedName>
        <fullName evidence="7">Mn2+/Fe2+ NRAMP family transporter</fullName>
    </submittedName>
</protein>
<dbReference type="Proteomes" id="UP000569329">
    <property type="component" value="Unassembled WGS sequence"/>
</dbReference>
<feature type="transmembrane region" description="Helical" evidence="6">
    <location>
        <begin position="112"/>
        <end position="140"/>
    </location>
</feature>
<proteinExistence type="predicted"/>
<name>A0A839DS42_9PSEU</name>
<dbReference type="PANTHER" id="PTHR11706">
    <property type="entry name" value="SOLUTE CARRIER PROTEIN FAMILY 11 MEMBER"/>
    <property type="match status" value="1"/>
</dbReference>
<feature type="transmembrane region" description="Helical" evidence="6">
    <location>
        <begin position="402"/>
        <end position="424"/>
    </location>
</feature>
<feature type="transmembrane region" description="Helical" evidence="6">
    <location>
        <begin position="377"/>
        <end position="396"/>
    </location>
</feature>
<dbReference type="GO" id="GO:0034755">
    <property type="term" value="P:iron ion transmembrane transport"/>
    <property type="evidence" value="ECO:0007669"/>
    <property type="project" value="TreeGrafter"/>
</dbReference>
<feature type="transmembrane region" description="Helical" evidence="6">
    <location>
        <begin position="180"/>
        <end position="203"/>
    </location>
</feature>
<comment type="subcellular location">
    <subcellularLocation>
        <location evidence="1">Membrane</location>
        <topology evidence="1">Multi-pass membrane protein</topology>
    </subcellularLocation>
</comment>
<comment type="caution">
    <text evidence="7">The sequence shown here is derived from an EMBL/GenBank/DDBJ whole genome shotgun (WGS) entry which is preliminary data.</text>
</comment>
<dbReference type="GO" id="GO:0005384">
    <property type="term" value="F:manganese ion transmembrane transporter activity"/>
    <property type="evidence" value="ECO:0007669"/>
    <property type="project" value="TreeGrafter"/>
</dbReference>
<dbReference type="AlphaFoldDB" id="A0A839DS42"/>
<evidence type="ECO:0000256" key="1">
    <source>
        <dbReference type="ARBA" id="ARBA00004141"/>
    </source>
</evidence>
<dbReference type="RefSeq" id="WP_182543630.1">
    <property type="nucleotide sequence ID" value="NZ_JACGWZ010000002.1"/>
</dbReference>
<evidence type="ECO:0000256" key="4">
    <source>
        <dbReference type="ARBA" id="ARBA00023136"/>
    </source>
</evidence>
<accession>A0A839DS42</accession>
<feature type="transmembrane region" description="Helical" evidence="6">
    <location>
        <begin position="152"/>
        <end position="168"/>
    </location>
</feature>
<gene>
    <name evidence="7" type="ORF">FHX42_001671</name>
</gene>
<reference evidence="7 8" key="1">
    <citation type="submission" date="2020-07" db="EMBL/GenBank/DDBJ databases">
        <title>Sequencing the genomes of 1000 actinobacteria strains.</title>
        <authorList>
            <person name="Klenk H.-P."/>
        </authorList>
    </citation>
    <scope>NUCLEOTIDE SEQUENCE [LARGE SCALE GENOMIC DNA]</scope>
    <source>
        <strain evidence="7 8">DSM 45975</strain>
    </source>
</reference>